<dbReference type="OrthoDB" id="6500128at2759"/>
<evidence type="ECO:0000256" key="2">
    <source>
        <dbReference type="ARBA" id="ARBA00009726"/>
    </source>
</evidence>
<evidence type="ECO:0000256" key="7">
    <source>
        <dbReference type="ARBA" id="ARBA00022840"/>
    </source>
</evidence>
<evidence type="ECO:0000256" key="5">
    <source>
        <dbReference type="ARBA" id="ARBA00022737"/>
    </source>
</evidence>
<feature type="transmembrane region" description="Helical" evidence="11">
    <location>
        <begin position="188"/>
        <end position="213"/>
    </location>
</feature>
<dbReference type="InterPro" id="IPR027417">
    <property type="entry name" value="P-loop_NTPase"/>
</dbReference>
<feature type="region of interest" description="Disordered" evidence="10">
    <location>
        <begin position="21"/>
        <end position="48"/>
    </location>
</feature>
<dbReference type="InterPro" id="IPR003593">
    <property type="entry name" value="AAA+_ATPase"/>
</dbReference>
<feature type="transmembrane region" description="Helical" evidence="11">
    <location>
        <begin position="417"/>
        <end position="434"/>
    </location>
</feature>
<dbReference type="InterPro" id="IPR003439">
    <property type="entry name" value="ABC_transporter-like_ATP-bd"/>
</dbReference>
<protein>
    <submittedName>
        <fullName evidence="14">ABC transporter family protein</fullName>
    </submittedName>
</protein>
<dbReference type="GO" id="GO:0016887">
    <property type="term" value="F:ATP hydrolysis activity"/>
    <property type="evidence" value="ECO:0007669"/>
    <property type="project" value="InterPro"/>
</dbReference>
<comment type="subcellular location">
    <subcellularLocation>
        <location evidence="1">Membrane</location>
        <topology evidence="1">Multi-pass membrane protein</topology>
    </subcellularLocation>
</comment>
<dbReference type="PANTHER" id="PTHR24223:SF456">
    <property type="entry name" value="MULTIDRUG RESISTANCE-ASSOCIATED PROTEIN LETHAL(2)03659"/>
    <property type="match status" value="1"/>
</dbReference>
<dbReference type="InterPro" id="IPR017871">
    <property type="entry name" value="ABC_transporter-like_CS"/>
</dbReference>
<gene>
    <name evidence="14" type="ORF">TTHERM_00574250</name>
</gene>
<evidence type="ECO:0000256" key="9">
    <source>
        <dbReference type="ARBA" id="ARBA00023136"/>
    </source>
</evidence>
<keyword evidence="7" id="KW-0067">ATP-binding</keyword>
<feature type="domain" description="ABC transporter" evidence="12">
    <location>
        <begin position="513"/>
        <end position="734"/>
    </location>
</feature>
<dbReference type="CDD" id="cd18580">
    <property type="entry name" value="ABC_6TM_ABCC_D2"/>
    <property type="match status" value="1"/>
</dbReference>
<keyword evidence="4 11" id="KW-0812">Transmembrane</keyword>
<dbReference type="GeneID" id="7824192"/>
<keyword evidence="8 11" id="KW-1133">Transmembrane helix</keyword>
<keyword evidence="3" id="KW-0813">Transport</keyword>
<evidence type="ECO:0000256" key="1">
    <source>
        <dbReference type="ARBA" id="ARBA00004141"/>
    </source>
</evidence>
<dbReference type="eggNOG" id="KOG0054">
    <property type="taxonomic scope" value="Eukaryota"/>
</dbReference>
<feature type="compositionally biased region" description="Low complexity" evidence="10">
    <location>
        <begin position="740"/>
        <end position="755"/>
    </location>
</feature>
<dbReference type="Proteomes" id="UP000009168">
    <property type="component" value="Unassembled WGS sequence"/>
</dbReference>
<evidence type="ECO:0000256" key="6">
    <source>
        <dbReference type="ARBA" id="ARBA00022741"/>
    </source>
</evidence>
<dbReference type="InterPro" id="IPR044746">
    <property type="entry name" value="ABCC_6TM_D1"/>
</dbReference>
<dbReference type="CDD" id="cd18579">
    <property type="entry name" value="ABC_6TM_ABCC_D1"/>
    <property type="match status" value="1"/>
</dbReference>
<organism evidence="14 15">
    <name type="scientific">Tetrahymena thermophila (strain SB210)</name>
    <dbReference type="NCBI Taxonomy" id="312017"/>
    <lineage>
        <taxon>Eukaryota</taxon>
        <taxon>Sar</taxon>
        <taxon>Alveolata</taxon>
        <taxon>Ciliophora</taxon>
        <taxon>Intramacronucleata</taxon>
        <taxon>Oligohymenophorea</taxon>
        <taxon>Hymenostomatida</taxon>
        <taxon>Tetrahymenina</taxon>
        <taxon>Tetrahymenidae</taxon>
        <taxon>Tetrahymena</taxon>
    </lineage>
</organism>
<dbReference type="Pfam" id="PF00005">
    <property type="entry name" value="ABC_tran"/>
    <property type="match status" value="2"/>
</dbReference>
<evidence type="ECO:0000259" key="13">
    <source>
        <dbReference type="PROSITE" id="PS50929"/>
    </source>
</evidence>
<evidence type="ECO:0000256" key="4">
    <source>
        <dbReference type="ARBA" id="ARBA00022692"/>
    </source>
</evidence>
<dbReference type="Gene3D" id="3.40.50.300">
    <property type="entry name" value="P-loop containing nucleotide triphosphate hydrolases"/>
    <property type="match status" value="2"/>
</dbReference>
<dbReference type="SMART" id="SM00382">
    <property type="entry name" value="AAA"/>
    <property type="match status" value="2"/>
</dbReference>
<feature type="domain" description="ABC transmembrane type-1" evidence="13">
    <location>
        <begin position="803"/>
        <end position="1062"/>
    </location>
</feature>
<feature type="transmembrane region" description="Helical" evidence="11">
    <location>
        <begin position="225"/>
        <end position="243"/>
    </location>
</feature>
<dbReference type="EMBL" id="GG662798">
    <property type="protein sequence ID" value="EAR89072.2"/>
    <property type="molecule type" value="Genomic_DNA"/>
</dbReference>
<dbReference type="KEGG" id="tet:TTHERM_00574250"/>
<feature type="domain" description="ABC transmembrane type-1" evidence="13">
    <location>
        <begin position="192"/>
        <end position="460"/>
    </location>
</feature>
<sequence>MELENQKTKHQRGDQYLICQISETPINKDQRPEIDLSRGDSDDLKPQKNQEIQKYQQIVNQEKMLAQVKNQDQDVNDGNFLNQNTASEQETNENKESCDEISSSNFLQKIVMYDYIKVLLKCSISIKLEKILLLKHIPQISREQNFEQKYEILSQKVRNLIQESQKSKLKVSHFKLIKAILSTFKIELIFQLLTMLTNSALKLFYSYVIIFLLDAINENQNYSKVYFWAIILTLTQFGTILAGHNSVRFFYNFYPVFKVIFMKILYQKISSLSAFSIKKANVGKLINLVSNDLNLLEFKSLSIINMLLVPFILIAVGIILYFRLGGYSLLGYSIILIYPFVQTLFAKVSQKQFRLKAQLVDHRIKFTNEVIEGIRLLKMYAWEDAFVQFVKAIRQTEIKKILIIQIIYLTQQSITSILNLIACFVSFICTYSLGDPSLLTVPMMLSVLDLFSYTKDMVIQGLALGITGFFELKVIFDRMISILTIEESQMQSIQSNSQEDFQIIDQSLPSGTICVNNFSAYWAKNNPVLSEISLKIQQGEFVCLVGKIGSGKSSFLSCFLQEMPFYEGSFKFHGSIAYVEQEPYIFSSSIKDNITFGSQYEEEFYKQVLECCCLNDDIKQLDFGDQTQIGERGINLSGGQKARISLARAIYSKSDIYILDDPLSAVDSKVARHIVEKAILKMLKGKTILLATHQLHYTKHSERVVIMKEGKIYKDGSFDDLQNVLKEMFYDKFDENQEDNQINQNSSIENSQENQENLKKEDEYQKNVKNQQSAQIFTKEQDEESSVSFKTYSKYVGYSSFNWIFPIMLALFALSEVIFIFYTKTISNYDENDDDLQERLNLLGYLTLAYLVSQFLKYICFALISYSSNKNIHKKMIQSLVRATVLFFDTTPSGRILNRFSSDLGLVDQELPRNIINSIQFIAIFCVLLITIVIINPYFLIVIAVQLFLTYWFLNLSKGPQVQCKQLELRHRSPLYTCFNQTIQGVLPIKIYKKEKIFLSSFSKLLNNSLRTAQATNQIMRGFAMFIHIASALFSNIGIFMIISINNNSTFLGQAIIFFITVSDNIQFGLRQMLLTDVGMSSTQRAMNLIEINHEPCLRSEFDNCFVLQQAKNKHDKKNIIRNSNKKVYSFPKKGEIEFQNVRMKYRNDLSYVLKDLSFKIKDGEKVGFVGRTGAGKSSIIQALYRMTEIEAEPQSNGSQGVIKIDGYNTRELGIHTVREAMSIIPQVPFIFSGSIRRNLDPLSQFSDQDVIQILEEICLKDKVLNLNKGIYTDMTNANDIFSSGEKQLICLGRALLRKSKILVLDEATANCDLKTDQIIQQKIREKFQDSSIITIAHRLNTVADYDKIIIIDQGHVVEEGVPFELLQKEDSLFKNMVSQTGDKNFKQIYQQAQQSYKKTEKLTTINYQNNNQNIPQNL</sequence>
<keyword evidence="5" id="KW-0677">Repeat</keyword>
<feature type="transmembrane region" description="Helical" evidence="11">
    <location>
        <begin position="842"/>
        <end position="866"/>
    </location>
</feature>
<feature type="compositionally biased region" description="Basic and acidic residues" evidence="10">
    <location>
        <begin position="26"/>
        <end position="48"/>
    </location>
</feature>
<feature type="region of interest" description="Disordered" evidence="10">
    <location>
        <begin position="740"/>
        <end position="760"/>
    </location>
</feature>
<dbReference type="Pfam" id="PF00664">
    <property type="entry name" value="ABC_membrane"/>
    <property type="match status" value="2"/>
</dbReference>
<evidence type="ECO:0000259" key="12">
    <source>
        <dbReference type="PROSITE" id="PS50893"/>
    </source>
</evidence>
<feature type="transmembrane region" description="Helical" evidence="11">
    <location>
        <begin position="303"/>
        <end position="323"/>
    </location>
</feature>
<dbReference type="GO" id="GO:0005524">
    <property type="term" value="F:ATP binding"/>
    <property type="evidence" value="ECO:0007669"/>
    <property type="project" value="UniProtKB-KW"/>
</dbReference>
<feature type="transmembrane region" description="Helical" evidence="11">
    <location>
        <begin position="329"/>
        <end position="346"/>
    </location>
</feature>
<feature type="transmembrane region" description="Helical" evidence="11">
    <location>
        <begin position="921"/>
        <end position="954"/>
    </location>
</feature>
<dbReference type="RefSeq" id="XP_001009317.2">
    <property type="nucleotide sequence ID" value="XM_001009317.2"/>
</dbReference>
<dbReference type="GO" id="GO:0140359">
    <property type="term" value="F:ABC-type transporter activity"/>
    <property type="evidence" value="ECO:0007669"/>
    <property type="project" value="InterPro"/>
</dbReference>
<feature type="transmembrane region" description="Helical" evidence="11">
    <location>
        <begin position="803"/>
        <end position="822"/>
    </location>
</feature>
<feature type="domain" description="ABC transporter" evidence="12">
    <location>
        <begin position="1137"/>
        <end position="1379"/>
    </location>
</feature>
<dbReference type="InterPro" id="IPR036640">
    <property type="entry name" value="ABC1_TM_sf"/>
</dbReference>
<dbReference type="CDD" id="cd03244">
    <property type="entry name" value="ABCC_MRP_domain2"/>
    <property type="match status" value="1"/>
</dbReference>
<feature type="transmembrane region" description="Helical" evidence="11">
    <location>
        <begin position="457"/>
        <end position="476"/>
    </location>
</feature>
<dbReference type="CDD" id="cd03250">
    <property type="entry name" value="ABCC_MRP_domain1"/>
    <property type="match status" value="1"/>
</dbReference>
<dbReference type="GO" id="GO:0016020">
    <property type="term" value="C:membrane"/>
    <property type="evidence" value="ECO:0007669"/>
    <property type="project" value="UniProtKB-SubCell"/>
</dbReference>
<dbReference type="PANTHER" id="PTHR24223">
    <property type="entry name" value="ATP-BINDING CASSETTE SUB-FAMILY C"/>
    <property type="match status" value="1"/>
</dbReference>
<dbReference type="SUPFAM" id="SSF90123">
    <property type="entry name" value="ABC transporter transmembrane region"/>
    <property type="match status" value="2"/>
</dbReference>
<reference evidence="15" key="1">
    <citation type="journal article" date="2006" name="PLoS Biol.">
        <title>Macronuclear genome sequence of the ciliate Tetrahymena thermophila, a model eukaryote.</title>
        <authorList>
            <person name="Eisen J.A."/>
            <person name="Coyne R.S."/>
            <person name="Wu M."/>
            <person name="Wu D."/>
            <person name="Thiagarajan M."/>
            <person name="Wortman J.R."/>
            <person name="Badger J.H."/>
            <person name="Ren Q."/>
            <person name="Amedeo P."/>
            <person name="Jones K.M."/>
            <person name="Tallon L.J."/>
            <person name="Delcher A.L."/>
            <person name="Salzberg S.L."/>
            <person name="Silva J.C."/>
            <person name="Haas B.J."/>
            <person name="Majoros W.H."/>
            <person name="Farzad M."/>
            <person name="Carlton J.M."/>
            <person name="Smith R.K. Jr."/>
            <person name="Garg J."/>
            <person name="Pearlman R.E."/>
            <person name="Karrer K.M."/>
            <person name="Sun L."/>
            <person name="Manning G."/>
            <person name="Elde N.C."/>
            <person name="Turkewitz A.P."/>
            <person name="Asai D.J."/>
            <person name="Wilkes D.E."/>
            <person name="Wang Y."/>
            <person name="Cai H."/>
            <person name="Collins K."/>
            <person name="Stewart B.A."/>
            <person name="Lee S.R."/>
            <person name="Wilamowska K."/>
            <person name="Weinberg Z."/>
            <person name="Ruzzo W.L."/>
            <person name="Wloga D."/>
            <person name="Gaertig J."/>
            <person name="Frankel J."/>
            <person name="Tsao C.-C."/>
            <person name="Gorovsky M.A."/>
            <person name="Keeling P.J."/>
            <person name="Waller R.F."/>
            <person name="Patron N.J."/>
            <person name="Cherry J.M."/>
            <person name="Stover N.A."/>
            <person name="Krieger C.J."/>
            <person name="del Toro C."/>
            <person name="Ryder H.F."/>
            <person name="Williamson S.C."/>
            <person name="Barbeau R.A."/>
            <person name="Hamilton E.P."/>
            <person name="Orias E."/>
        </authorList>
    </citation>
    <scope>NUCLEOTIDE SEQUENCE [LARGE SCALE GENOMIC DNA]</scope>
    <source>
        <strain evidence="15">SB210</strain>
    </source>
</reference>
<comment type="similarity">
    <text evidence="2">Belongs to the ABC transporter superfamily. ABCC family. Conjugate transporter (TC 3.A.1.208) subfamily.</text>
</comment>
<evidence type="ECO:0000256" key="10">
    <source>
        <dbReference type="SAM" id="MobiDB-lite"/>
    </source>
</evidence>
<accession>Q22V76</accession>
<feature type="transmembrane region" description="Helical" evidence="11">
    <location>
        <begin position="1023"/>
        <end position="1045"/>
    </location>
</feature>
<dbReference type="FunFam" id="3.40.50.300:FF:000973">
    <property type="entry name" value="Multidrug resistance-associated protein 4"/>
    <property type="match status" value="1"/>
</dbReference>
<dbReference type="SUPFAM" id="SSF52540">
    <property type="entry name" value="P-loop containing nucleoside triphosphate hydrolases"/>
    <property type="match status" value="2"/>
</dbReference>
<dbReference type="FunFam" id="3.40.50.300:FF:000610">
    <property type="entry name" value="Multidrug resistance-associated ABC transporter"/>
    <property type="match status" value="1"/>
</dbReference>
<dbReference type="PROSITE" id="PS50893">
    <property type="entry name" value="ABC_TRANSPORTER_2"/>
    <property type="match status" value="2"/>
</dbReference>
<evidence type="ECO:0000256" key="11">
    <source>
        <dbReference type="SAM" id="Phobius"/>
    </source>
</evidence>
<dbReference type="PROSITE" id="PS00211">
    <property type="entry name" value="ABC_TRANSPORTER_1"/>
    <property type="match status" value="2"/>
</dbReference>
<evidence type="ECO:0000256" key="3">
    <source>
        <dbReference type="ARBA" id="ARBA00022448"/>
    </source>
</evidence>
<name>Q22V76_TETTS</name>
<dbReference type="STRING" id="312017.Q22V76"/>
<evidence type="ECO:0000256" key="8">
    <source>
        <dbReference type="ARBA" id="ARBA00022989"/>
    </source>
</evidence>
<dbReference type="InterPro" id="IPR011527">
    <property type="entry name" value="ABC1_TM_dom"/>
</dbReference>
<dbReference type="PROSITE" id="PS50929">
    <property type="entry name" value="ABC_TM1F"/>
    <property type="match status" value="2"/>
</dbReference>
<dbReference type="InParanoid" id="Q22V76"/>
<dbReference type="InterPro" id="IPR050173">
    <property type="entry name" value="ABC_transporter_C-like"/>
</dbReference>
<dbReference type="InterPro" id="IPR044726">
    <property type="entry name" value="ABCC_6TM_D2"/>
</dbReference>
<feature type="transmembrane region" description="Helical" evidence="11">
    <location>
        <begin position="1051"/>
        <end position="1070"/>
    </location>
</feature>
<evidence type="ECO:0000313" key="14">
    <source>
        <dbReference type="EMBL" id="EAR89072.2"/>
    </source>
</evidence>
<proteinExistence type="inferred from homology"/>
<dbReference type="Gene3D" id="1.20.1560.10">
    <property type="entry name" value="ABC transporter type 1, transmembrane domain"/>
    <property type="match status" value="2"/>
</dbReference>
<dbReference type="HOGENOM" id="CLU_000604_27_1_1"/>
<keyword evidence="9 11" id="KW-0472">Membrane</keyword>
<keyword evidence="6" id="KW-0547">Nucleotide-binding</keyword>
<keyword evidence="15" id="KW-1185">Reference proteome</keyword>
<evidence type="ECO:0000313" key="15">
    <source>
        <dbReference type="Proteomes" id="UP000009168"/>
    </source>
</evidence>